<dbReference type="GO" id="GO:0005886">
    <property type="term" value="C:plasma membrane"/>
    <property type="evidence" value="ECO:0007669"/>
    <property type="project" value="TreeGrafter"/>
</dbReference>
<dbReference type="InterPro" id="IPR000718">
    <property type="entry name" value="Peptidase_M13"/>
</dbReference>
<organism evidence="2 3">
    <name type="scientific">Cylicostephanus goldi</name>
    <name type="common">Nematode worm</name>
    <dbReference type="NCBI Taxonomy" id="71465"/>
    <lineage>
        <taxon>Eukaryota</taxon>
        <taxon>Metazoa</taxon>
        <taxon>Ecdysozoa</taxon>
        <taxon>Nematoda</taxon>
        <taxon>Chromadorea</taxon>
        <taxon>Rhabditida</taxon>
        <taxon>Rhabditina</taxon>
        <taxon>Rhabditomorpha</taxon>
        <taxon>Strongyloidea</taxon>
        <taxon>Strongylidae</taxon>
        <taxon>Cylicostephanus</taxon>
    </lineage>
</organism>
<dbReference type="InterPro" id="IPR024079">
    <property type="entry name" value="MetalloPept_cat_dom_sf"/>
</dbReference>
<dbReference type="OrthoDB" id="5871609at2759"/>
<keyword evidence="3" id="KW-1185">Reference proteome</keyword>
<protein>
    <recommendedName>
        <fullName evidence="1">Peptidase M13 C-terminal domain-containing protein</fullName>
    </recommendedName>
</protein>
<proteinExistence type="predicted"/>
<dbReference type="GO" id="GO:0016485">
    <property type="term" value="P:protein processing"/>
    <property type="evidence" value="ECO:0007669"/>
    <property type="project" value="TreeGrafter"/>
</dbReference>
<sequence>MRNFWTGRTVNRSQLYKIDLSDMTCLAGCKKAVNYGAIGSVVGHEITHGFDSDGRFYDAHGERRSWWNENTEKEFEQRSQCFIDQYGKIEVSRVYWQIVFLG</sequence>
<dbReference type="InterPro" id="IPR018497">
    <property type="entry name" value="Peptidase_M13_C"/>
</dbReference>
<dbReference type="GO" id="GO:0004222">
    <property type="term" value="F:metalloendopeptidase activity"/>
    <property type="evidence" value="ECO:0007669"/>
    <property type="project" value="InterPro"/>
</dbReference>
<evidence type="ECO:0000259" key="1">
    <source>
        <dbReference type="Pfam" id="PF01431"/>
    </source>
</evidence>
<dbReference type="PROSITE" id="PS51885">
    <property type="entry name" value="NEPRILYSIN"/>
    <property type="match status" value="1"/>
</dbReference>
<evidence type="ECO:0000313" key="3">
    <source>
        <dbReference type="Proteomes" id="UP000271889"/>
    </source>
</evidence>
<dbReference type="AlphaFoldDB" id="A0A3P7N3B5"/>
<dbReference type="PANTHER" id="PTHR11733:SF237">
    <property type="entry name" value="NEPRILYSIN-LIKE 4"/>
    <property type="match status" value="1"/>
</dbReference>
<evidence type="ECO:0000313" key="2">
    <source>
        <dbReference type="EMBL" id="VDN25501.1"/>
    </source>
</evidence>
<accession>A0A3P7N3B5</accession>
<feature type="domain" description="Peptidase M13 C-terminal" evidence="1">
    <location>
        <begin position="30"/>
        <end position="91"/>
    </location>
</feature>
<reference evidence="2 3" key="1">
    <citation type="submission" date="2018-11" db="EMBL/GenBank/DDBJ databases">
        <authorList>
            <consortium name="Pathogen Informatics"/>
        </authorList>
    </citation>
    <scope>NUCLEOTIDE SEQUENCE [LARGE SCALE GENOMIC DNA]</scope>
</reference>
<dbReference type="EMBL" id="UYRV01109829">
    <property type="protein sequence ID" value="VDN25501.1"/>
    <property type="molecule type" value="Genomic_DNA"/>
</dbReference>
<dbReference type="SUPFAM" id="SSF55486">
    <property type="entry name" value="Metalloproteases ('zincins'), catalytic domain"/>
    <property type="match status" value="1"/>
</dbReference>
<dbReference type="PANTHER" id="PTHR11733">
    <property type="entry name" value="ZINC METALLOPROTEASE FAMILY M13 NEPRILYSIN-RELATED"/>
    <property type="match status" value="1"/>
</dbReference>
<dbReference type="Gene3D" id="3.40.390.10">
    <property type="entry name" value="Collagenase (Catalytic Domain)"/>
    <property type="match status" value="1"/>
</dbReference>
<name>A0A3P7N3B5_CYLGO</name>
<dbReference type="Proteomes" id="UP000271889">
    <property type="component" value="Unassembled WGS sequence"/>
</dbReference>
<gene>
    <name evidence="2" type="ORF">CGOC_LOCUS10128</name>
</gene>
<dbReference type="Pfam" id="PF01431">
    <property type="entry name" value="Peptidase_M13"/>
    <property type="match status" value="1"/>
</dbReference>